<name>A0ABT5FQJ7_9ACTN</name>
<evidence type="ECO:0000313" key="8">
    <source>
        <dbReference type="EMBL" id="MDC2954761.1"/>
    </source>
</evidence>
<keyword evidence="3 6" id="KW-0964">Secreted</keyword>
<evidence type="ECO:0000313" key="9">
    <source>
        <dbReference type="Proteomes" id="UP001221328"/>
    </source>
</evidence>
<dbReference type="EMBL" id="JAQOSK010000003">
    <property type="protein sequence ID" value="MDC2954761.1"/>
    <property type="molecule type" value="Genomic_DNA"/>
</dbReference>
<evidence type="ECO:0000256" key="1">
    <source>
        <dbReference type="ARBA" id="ARBA00004613"/>
    </source>
</evidence>
<dbReference type="InterPro" id="IPR051764">
    <property type="entry name" value="Avidin/Streptavidin-rel"/>
</dbReference>
<comment type="function">
    <text evidence="6">Forms a strong non-covalent specific complex with biotin.</text>
</comment>
<dbReference type="PANTHER" id="PTHR34399">
    <property type="entry name" value="AVIDIN-RELATED"/>
    <property type="match status" value="1"/>
</dbReference>
<gene>
    <name evidence="8" type="ORF">PO587_09830</name>
</gene>
<keyword evidence="5 6" id="KW-0092">Biotin</keyword>
<dbReference type="PROSITE" id="PS51326">
    <property type="entry name" value="AVIDIN_2"/>
    <property type="match status" value="1"/>
</dbReference>
<sequence>MGIGGDWYNDVGSHMRITVDPTGGIRGIYVSATGHAAGTYPLVGRYDSAALADHGATLGWTVAWHNGRSDAGSVTSWNGQYYKDGGERICTTWLLTASANPANTWEATAVGQDVFTRDRPPQELIDQRLRRTGSVSHPHTAGRSTPEVDA</sequence>
<keyword evidence="9" id="KW-1185">Reference proteome</keyword>
<evidence type="ECO:0000256" key="4">
    <source>
        <dbReference type="ARBA" id="ARBA00022729"/>
    </source>
</evidence>
<dbReference type="Gene3D" id="2.40.128.30">
    <property type="entry name" value="Avidin-like"/>
    <property type="match status" value="1"/>
</dbReference>
<proteinExistence type="inferred from homology"/>
<organism evidence="8 9">
    <name type="scientific">Streptomyces gilvifuscus</name>
    <dbReference type="NCBI Taxonomy" id="1550617"/>
    <lineage>
        <taxon>Bacteria</taxon>
        <taxon>Bacillati</taxon>
        <taxon>Actinomycetota</taxon>
        <taxon>Actinomycetes</taxon>
        <taxon>Kitasatosporales</taxon>
        <taxon>Streptomycetaceae</taxon>
        <taxon>Streptomyces</taxon>
    </lineage>
</organism>
<dbReference type="InterPro" id="IPR005468">
    <property type="entry name" value="Avidin/str"/>
</dbReference>
<evidence type="ECO:0000256" key="5">
    <source>
        <dbReference type="ARBA" id="ARBA00023267"/>
    </source>
</evidence>
<dbReference type="SUPFAM" id="SSF50876">
    <property type="entry name" value="Avidin/streptavidin"/>
    <property type="match status" value="1"/>
</dbReference>
<accession>A0ABT5FQJ7</accession>
<evidence type="ECO:0000256" key="2">
    <source>
        <dbReference type="ARBA" id="ARBA00006297"/>
    </source>
</evidence>
<dbReference type="InterPro" id="IPR005469">
    <property type="entry name" value="Avidin"/>
</dbReference>
<comment type="subcellular location">
    <subcellularLocation>
        <location evidence="1 6">Secreted</location>
    </subcellularLocation>
</comment>
<evidence type="ECO:0000256" key="3">
    <source>
        <dbReference type="ARBA" id="ARBA00022525"/>
    </source>
</evidence>
<dbReference type="RefSeq" id="WP_200700021.1">
    <property type="nucleotide sequence ID" value="NZ_JAQOSK010000003.1"/>
</dbReference>
<dbReference type="PRINTS" id="PR00709">
    <property type="entry name" value="AVIDIN"/>
</dbReference>
<comment type="caution">
    <text evidence="8">The sequence shown here is derived from an EMBL/GenBank/DDBJ whole genome shotgun (WGS) entry which is preliminary data.</text>
</comment>
<evidence type="ECO:0000256" key="7">
    <source>
        <dbReference type="SAM" id="MobiDB-lite"/>
    </source>
</evidence>
<protein>
    <recommendedName>
        <fullName evidence="6">Streptavidin</fullName>
    </recommendedName>
</protein>
<keyword evidence="4 6" id="KW-0732">Signal</keyword>
<comment type="similarity">
    <text evidence="2 6">Belongs to the avidin/streptavidin family.</text>
</comment>
<dbReference type="Pfam" id="PF01382">
    <property type="entry name" value="Avidin"/>
    <property type="match status" value="1"/>
</dbReference>
<dbReference type="Proteomes" id="UP001221328">
    <property type="component" value="Unassembled WGS sequence"/>
</dbReference>
<dbReference type="InterPro" id="IPR036896">
    <property type="entry name" value="Avidin-like_sf"/>
</dbReference>
<reference evidence="8 9" key="1">
    <citation type="journal article" date="2015" name="Int. J. Syst. Evol. Microbiol.">
        <title>Streptomyces gilvifuscus sp. nov., an actinomycete that produces antibacterial compounds isolated from soil.</title>
        <authorList>
            <person name="Nguyen T.M."/>
            <person name="Kim J."/>
        </authorList>
    </citation>
    <scope>NUCLEOTIDE SEQUENCE [LARGE SCALE GENOMIC DNA]</scope>
    <source>
        <strain evidence="8 9">T113</strain>
    </source>
</reference>
<comment type="subunit">
    <text evidence="6">Homotetramer.</text>
</comment>
<evidence type="ECO:0000256" key="6">
    <source>
        <dbReference type="RuleBase" id="RU369114"/>
    </source>
</evidence>
<feature type="region of interest" description="Disordered" evidence="7">
    <location>
        <begin position="127"/>
        <end position="150"/>
    </location>
</feature>